<comment type="cofactor">
    <cofactor evidence="2">
        <name>FAD</name>
        <dbReference type="ChEBI" id="CHEBI:57692"/>
    </cofactor>
</comment>
<dbReference type="EMBL" id="CAXIXY010000004">
    <property type="protein sequence ID" value="CAL2085274.1"/>
    <property type="molecule type" value="Genomic_DNA"/>
</dbReference>
<accession>A0ABM9NZU5</accession>
<reference evidence="8 9" key="1">
    <citation type="submission" date="2024-05" db="EMBL/GenBank/DDBJ databases">
        <authorList>
            <person name="Duchaud E."/>
        </authorList>
    </citation>
    <scope>NUCLEOTIDE SEQUENCE [LARGE SCALE GENOMIC DNA]</scope>
    <source>
        <strain evidence="8">Ena-SAMPLE-TAB-13-05-2024-13:56:06:370-140302</strain>
    </source>
</reference>
<gene>
    <name evidence="8" type="primary">cry</name>
    <name evidence="8" type="ORF">T190607A01A_20445</name>
</gene>
<evidence type="ECO:0000259" key="7">
    <source>
        <dbReference type="PROSITE" id="PS51645"/>
    </source>
</evidence>
<dbReference type="InterPro" id="IPR005101">
    <property type="entry name" value="Cryptochr/Photolyase_FAD-bd"/>
</dbReference>
<dbReference type="RefSeq" id="WP_348711931.1">
    <property type="nucleotide sequence ID" value="NZ_CAXIXY010000004.1"/>
</dbReference>
<dbReference type="Gene3D" id="1.25.40.80">
    <property type="match status" value="1"/>
</dbReference>
<dbReference type="PROSITE" id="PS51645">
    <property type="entry name" value="PHR_CRY_ALPHA_BETA"/>
    <property type="match status" value="1"/>
</dbReference>
<dbReference type="InterPro" id="IPR036134">
    <property type="entry name" value="Crypto/Photolyase_FAD-like_sf"/>
</dbReference>
<dbReference type="Gene3D" id="1.10.579.10">
    <property type="entry name" value="DNA Cyclobutane Dipyrimidine Photolyase, subunit A, domain 3"/>
    <property type="match status" value="1"/>
</dbReference>
<dbReference type="InterPro" id="IPR002081">
    <property type="entry name" value="Cryptochrome/DNA_photolyase_1"/>
</dbReference>
<dbReference type="InterPro" id="IPR006050">
    <property type="entry name" value="DNA_photolyase_N"/>
</dbReference>
<keyword evidence="4 6" id="KW-0274">FAD</keyword>
<name>A0ABM9NZU5_9FLAO</name>
<dbReference type="Proteomes" id="UP001497416">
    <property type="component" value="Unassembled WGS sequence"/>
</dbReference>
<organism evidence="8 9">
    <name type="scientific">Tenacibaculum platacis</name>
    <dbReference type="NCBI Taxonomy" id="3137852"/>
    <lineage>
        <taxon>Bacteria</taxon>
        <taxon>Pseudomonadati</taxon>
        <taxon>Bacteroidota</taxon>
        <taxon>Flavobacteriia</taxon>
        <taxon>Flavobacteriales</taxon>
        <taxon>Flavobacteriaceae</taxon>
        <taxon>Tenacibaculum</taxon>
    </lineage>
</organism>
<dbReference type="SUPFAM" id="SSF52425">
    <property type="entry name" value="Cryptochrome/photolyase, N-terminal domain"/>
    <property type="match status" value="1"/>
</dbReference>
<evidence type="ECO:0000256" key="5">
    <source>
        <dbReference type="ARBA" id="ARBA00022991"/>
    </source>
</evidence>
<keyword evidence="5 6" id="KW-0157">Chromophore</keyword>
<dbReference type="Pfam" id="PF00875">
    <property type="entry name" value="DNA_photolyase"/>
    <property type="match status" value="1"/>
</dbReference>
<dbReference type="PROSITE" id="PS00394">
    <property type="entry name" value="DNA_PHOTOLYASES_1_1"/>
    <property type="match status" value="1"/>
</dbReference>
<evidence type="ECO:0000313" key="8">
    <source>
        <dbReference type="EMBL" id="CAL2085274.1"/>
    </source>
</evidence>
<dbReference type="SUPFAM" id="SSF48173">
    <property type="entry name" value="Cryptochrome/photolyase FAD-binding domain"/>
    <property type="match status" value="1"/>
</dbReference>
<dbReference type="InterPro" id="IPR018394">
    <property type="entry name" value="DNA_photolyase_1_CS_C"/>
</dbReference>
<dbReference type="PRINTS" id="PR00147">
    <property type="entry name" value="DNAPHOTLYASE"/>
</dbReference>
<keyword evidence="9" id="KW-1185">Reference proteome</keyword>
<evidence type="ECO:0000256" key="4">
    <source>
        <dbReference type="ARBA" id="ARBA00022827"/>
    </source>
</evidence>
<dbReference type="PANTHER" id="PTHR11455">
    <property type="entry name" value="CRYPTOCHROME"/>
    <property type="match status" value="1"/>
</dbReference>
<evidence type="ECO:0000256" key="6">
    <source>
        <dbReference type="RuleBase" id="RU004182"/>
    </source>
</evidence>
<sequence length="496" mass="58596">MKNKENISIVWLKRDLRLPDNEALFNALNSKNRVLIVYVFENLLLEDAHYSERHWNFIKQSIVDINEDLSKYNTKVLSVTGDIFAVFNQLQTKYTIKEVFSHQETGLLVTFNRDKEFARYCRNNSIEWTENINNGVLRGLLNREDWFDKWESYMYQPLIEFEAKPEDFISLSEINSISEYFHTTDLKTENSSNFQEGGRSVAWKYADSFFNNRYENYMFHISKPEASRSSCSRLSPYIAWGNVSIREVFQKAKEVKQNAKGERHLGAFISRLRWQAHFIQKFEMECTMENASVNKGYHKLKKSISKSYIEAWETGQTGFPLVDASMRCLNTTGYINFRMRAMLVSFFTHILWQPWQEATHHLSRCFLDFEPGIHFPQLQMQAGETGINNLRIYNPVKNGQEHDPDATFIKKWVPELAHLPTPFIHEPYLMTPLDQQFNNCIIGEDYPEPIVNIKENRKRASDILWNMKKDKDVLRESIRILKKHTINNRSRMLRDE</sequence>
<keyword evidence="3 6" id="KW-0285">Flavoprotein</keyword>
<evidence type="ECO:0000256" key="2">
    <source>
        <dbReference type="ARBA" id="ARBA00001974"/>
    </source>
</evidence>
<dbReference type="Pfam" id="PF03441">
    <property type="entry name" value="FAD_binding_7"/>
    <property type="match status" value="1"/>
</dbReference>
<evidence type="ECO:0000313" key="9">
    <source>
        <dbReference type="Proteomes" id="UP001497416"/>
    </source>
</evidence>
<dbReference type="PANTHER" id="PTHR11455:SF9">
    <property type="entry name" value="CRYPTOCHROME CIRCADIAN CLOCK 5 ISOFORM X1"/>
    <property type="match status" value="1"/>
</dbReference>
<dbReference type="InterPro" id="IPR036155">
    <property type="entry name" value="Crypto/Photolyase_N_sf"/>
</dbReference>
<evidence type="ECO:0000256" key="3">
    <source>
        <dbReference type="ARBA" id="ARBA00022630"/>
    </source>
</evidence>
<evidence type="ECO:0000256" key="1">
    <source>
        <dbReference type="ARBA" id="ARBA00001932"/>
    </source>
</evidence>
<dbReference type="Gene3D" id="3.40.50.620">
    <property type="entry name" value="HUPs"/>
    <property type="match status" value="1"/>
</dbReference>
<feature type="domain" description="Photolyase/cryptochrome alpha/beta" evidence="7">
    <location>
        <begin position="6"/>
        <end position="136"/>
    </location>
</feature>
<comment type="caution">
    <text evidence="8">The sequence shown here is derived from an EMBL/GenBank/DDBJ whole genome shotgun (WGS) entry which is preliminary data.</text>
</comment>
<proteinExistence type="inferred from homology"/>
<comment type="similarity">
    <text evidence="6">Belongs to the DNA photolyase family.</text>
</comment>
<comment type="cofactor">
    <cofactor evidence="1">
        <name>(6R)-5,10-methylene-5,6,7,8-tetrahydrofolate</name>
        <dbReference type="ChEBI" id="CHEBI:15636"/>
    </cofactor>
</comment>
<protein>
    <submittedName>
        <fullName evidence="8">Cryptochrome-like protein cry2</fullName>
    </submittedName>
</protein>
<dbReference type="InterPro" id="IPR014729">
    <property type="entry name" value="Rossmann-like_a/b/a_fold"/>
</dbReference>